<sequence length="122" mass="14125">MSKIVKYVLIIIMIMLMAAQTFFINKANKEKDVSVYNVKSTITKYKSLKEINEELSCLKEKNILSANEINGKWYVKIKIEGDKQELLDEVSKIKNYEIRDYIITKNRGENSVVLEISAKESV</sequence>
<feature type="transmembrane region" description="Helical" evidence="1">
    <location>
        <begin position="7"/>
        <end position="24"/>
    </location>
</feature>
<dbReference type="EMBL" id="LZZM01000073">
    <property type="protein sequence ID" value="OOM81003.1"/>
    <property type="molecule type" value="Genomic_DNA"/>
</dbReference>
<organism evidence="2 3">
    <name type="scientific">Clostridium puniceum</name>
    <dbReference type="NCBI Taxonomy" id="29367"/>
    <lineage>
        <taxon>Bacteria</taxon>
        <taxon>Bacillati</taxon>
        <taxon>Bacillota</taxon>
        <taxon>Clostridia</taxon>
        <taxon>Eubacteriales</taxon>
        <taxon>Clostridiaceae</taxon>
        <taxon>Clostridium</taxon>
    </lineage>
</organism>
<evidence type="ECO:0000313" key="3">
    <source>
        <dbReference type="Proteomes" id="UP000190890"/>
    </source>
</evidence>
<accession>A0A1S8TT77</accession>
<proteinExistence type="predicted"/>
<dbReference type="OrthoDB" id="1927629at2"/>
<keyword evidence="3" id="KW-1185">Reference proteome</keyword>
<reference evidence="2 3" key="1">
    <citation type="submission" date="2016-05" db="EMBL/GenBank/DDBJ databases">
        <title>Microbial solvent formation.</title>
        <authorList>
            <person name="Poehlein A."/>
            <person name="Montoya Solano J.D."/>
            <person name="Flitsch S."/>
            <person name="Krabben P."/>
            <person name="Duerre P."/>
            <person name="Daniel R."/>
        </authorList>
    </citation>
    <scope>NUCLEOTIDE SEQUENCE [LARGE SCALE GENOMIC DNA]</scope>
    <source>
        <strain evidence="2 3">DSM 2619</strain>
    </source>
</reference>
<keyword evidence="1" id="KW-0472">Membrane</keyword>
<comment type="caution">
    <text evidence="2">The sequence shown here is derived from an EMBL/GenBank/DDBJ whole genome shotgun (WGS) entry which is preliminary data.</text>
</comment>
<dbReference type="STRING" id="29367.CLPUN_11630"/>
<evidence type="ECO:0000313" key="2">
    <source>
        <dbReference type="EMBL" id="OOM81003.1"/>
    </source>
</evidence>
<protein>
    <submittedName>
        <fullName evidence="2">Uncharacterized protein</fullName>
    </submittedName>
</protein>
<keyword evidence="1" id="KW-0812">Transmembrane</keyword>
<keyword evidence="1" id="KW-1133">Transmembrane helix</keyword>
<name>A0A1S8TT77_9CLOT</name>
<dbReference type="AlphaFoldDB" id="A0A1S8TT77"/>
<dbReference type="Proteomes" id="UP000190890">
    <property type="component" value="Unassembled WGS sequence"/>
</dbReference>
<dbReference type="RefSeq" id="WP_077846382.1">
    <property type="nucleotide sequence ID" value="NZ_LZZM01000073.1"/>
</dbReference>
<gene>
    <name evidence="2" type="ORF">CLPUN_11630</name>
</gene>
<evidence type="ECO:0000256" key="1">
    <source>
        <dbReference type="SAM" id="Phobius"/>
    </source>
</evidence>